<protein>
    <submittedName>
        <fullName evidence="4">Acyl carrier protein</fullName>
    </submittedName>
</protein>
<feature type="domain" description="Carrier" evidence="3">
    <location>
        <begin position="21"/>
        <end position="102"/>
    </location>
</feature>
<gene>
    <name evidence="4" type="ORF">AB0756_11045</name>
</gene>
<dbReference type="Pfam" id="PF00550">
    <property type="entry name" value="PP-binding"/>
    <property type="match status" value="1"/>
</dbReference>
<evidence type="ECO:0000313" key="5">
    <source>
        <dbReference type="Proteomes" id="UP001629223"/>
    </source>
</evidence>
<reference evidence="4 5" key="1">
    <citation type="submission" date="2024-07" db="EMBL/GenBank/DDBJ databases">
        <authorList>
            <person name="Tripathy S."/>
        </authorList>
    </citation>
    <scope>NUCLEOTIDE SEQUENCE [LARGE SCALE GENOMIC DNA]</scope>
    <source>
        <strain evidence="4 5">VB511288_2</strain>
    </source>
</reference>
<keyword evidence="5" id="KW-1185">Reference proteome</keyword>
<proteinExistence type="predicted"/>
<dbReference type="InterPro" id="IPR020806">
    <property type="entry name" value="PKS_PP-bd"/>
</dbReference>
<dbReference type="PROSITE" id="PS50075">
    <property type="entry name" value="CARRIER"/>
    <property type="match status" value="1"/>
</dbReference>
<accession>A0ABW8X746</accession>
<evidence type="ECO:0000256" key="2">
    <source>
        <dbReference type="ARBA" id="ARBA00022553"/>
    </source>
</evidence>
<keyword evidence="2" id="KW-0597">Phosphoprotein</keyword>
<evidence type="ECO:0000256" key="1">
    <source>
        <dbReference type="ARBA" id="ARBA00022450"/>
    </source>
</evidence>
<organism evidence="4 5">
    <name type="scientific">Tolypothrix campylonemoides VB511288_2</name>
    <dbReference type="NCBI Taxonomy" id="3232311"/>
    <lineage>
        <taxon>Bacteria</taxon>
        <taxon>Bacillati</taxon>
        <taxon>Cyanobacteriota</taxon>
        <taxon>Cyanophyceae</taxon>
        <taxon>Nostocales</taxon>
        <taxon>Tolypothrichaceae</taxon>
        <taxon>Tolypothrix</taxon>
    </lineage>
</organism>
<evidence type="ECO:0000313" key="4">
    <source>
        <dbReference type="EMBL" id="MFL9817596.1"/>
    </source>
</evidence>
<dbReference type="InterPro" id="IPR009081">
    <property type="entry name" value="PP-bd_ACP"/>
</dbReference>
<evidence type="ECO:0000259" key="3">
    <source>
        <dbReference type="PROSITE" id="PS50075"/>
    </source>
</evidence>
<keyword evidence="1" id="KW-0596">Phosphopantetheine</keyword>
<comment type="caution">
    <text evidence="4">The sequence shown here is derived from an EMBL/GenBank/DDBJ whole genome shotgun (WGS) entry which is preliminary data.</text>
</comment>
<dbReference type="Proteomes" id="UP001629223">
    <property type="component" value="Unassembled WGS sequence"/>
</dbReference>
<dbReference type="SMART" id="SM01294">
    <property type="entry name" value="PKS_PP_betabranch"/>
    <property type="match status" value="1"/>
</dbReference>
<sequence length="106" mass="12004">MEMLNVEVKENLTISPKKDAQKELLTVKKIQAWLVSRLAEQLEINSNQIDVTIPFEQYGVDSLTAVSLTGDLEKWLGCEIDPTLLYDYPTIKALAQHLFEEVAVKV</sequence>
<dbReference type="SMART" id="SM00823">
    <property type="entry name" value="PKS_PP"/>
    <property type="match status" value="1"/>
</dbReference>
<dbReference type="SUPFAM" id="SSF47336">
    <property type="entry name" value="ACP-like"/>
    <property type="match status" value="1"/>
</dbReference>
<name>A0ABW8X746_9CYAN</name>
<dbReference type="Gene3D" id="1.10.1200.10">
    <property type="entry name" value="ACP-like"/>
    <property type="match status" value="1"/>
</dbReference>
<dbReference type="InterPro" id="IPR036736">
    <property type="entry name" value="ACP-like_sf"/>
</dbReference>
<dbReference type="EMBL" id="JBFPMW010000003">
    <property type="protein sequence ID" value="MFL9817596.1"/>
    <property type="molecule type" value="Genomic_DNA"/>
</dbReference>